<evidence type="ECO:0000313" key="4">
    <source>
        <dbReference type="EMBL" id="MDQ8748233.1"/>
    </source>
</evidence>
<evidence type="ECO:0000256" key="2">
    <source>
        <dbReference type="SAM" id="SignalP"/>
    </source>
</evidence>
<evidence type="ECO:0000313" key="8">
    <source>
        <dbReference type="Proteomes" id="UP001239265"/>
    </source>
</evidence>
<reference evidence="4 8" key="3">
    <citation type="submission" date="2023-06" db="EMBL/GenBank/DDBJ databases">
        <title>Nosocomial Elizabethkingia miricola genome.</title>
        <authorList>
            <person name="Morgado S."/>
            <person name="Fonseca E."/>
            <person name="Freitas F."/>
            <person name="Vicente A.C."/>
        </authorList>
    </citation>
    <scope>NUCLEOTIDE SEQUENCE [LARGE SCALE GENOMIC DNA]</scope>
    <source>
        <strain evidence="4 8">EM15</strain>
    </source>
</reference>
<evidence type="ECO:0000313" key="6">
    <source>
        <dbReference type="Proteomes" id="UP000064412"/>
    </source>
</evidence>
<keyword evidence="2" id="KW-0732">Signal</keyword>
<name>A0AAP1G4F8_ELIMR</name>
<gene>
    <name evidence="3" type="ORF">ATB95_12800</name>
    <name evidence="5" type="ORF">LX74_03807</name>
    <name evidence="4" type="ORF">QT385_06265</name>
</gene>
<protein>
    <recommendedName>
        <fullName evidence="9">MlpB protein</fullName>
    </recommendedName>
</protein>
<feature type="compositionally biased region" description="Polar residues" evidence="1">
    <location>
        <begin position="29"/>
        <end position="45"/>
    </location>
</feature>
<dbReference type="EMBL" id="JAUCQJ010000002">
    <property type="protein sequence ID" value="MDQ8748233.1"/>
    <property type="molecule type" value="Genomic_DNA"/>
</dbReference>
<dbReference type="EMBL" id="VNHK01000018">
    <property type="protein sequence ID" value="TYO84751.1"/>
    <property type="molecule type" value="Genomic_DNA"/>
</dbReference>
<accession>A0AAP1G4F8</accession>
<keyword evidence="7" id="KW-1185">Reference proteome</keyword>
<dbReference type="Proteomes" id="UP000064412">
    <property type="component" value="Unassembled WGS sequence"/>
</dbReference>
<dbReference type="PROSITE" id="PS51257">
    <property type="entry name" value="PROKAR_LIPOPROTEIN"/>
    <property type="match status" value="1"/>
</dbReference>
<evidence type="ECO:0000256" key="1">
    <source>
        <dbReference type="SAM" id="MobiDB-lite"/>
    </source>
</evidence>
<proteinExistence type="predicted"/>
<reference evidence="5 7" key="2">
    <citation type="submission" date="2019-07" db="EMBL/GenBank/DDBJ databases">
        <title>Genomic Encyclopedia of Archaeal and Bacterial Type Strains, Phase II (KMG-II): from individual species to whole genera.</title>
        <authorList>
            <person name="Goeker M."/>
        </authorList>
    </citation>
    <scope>NUCLEOTIDE SEQUENCE [LARGE SCALE GENOMIC DNA]</scope>
    <source>
        <strain evidence="5 7">DSM 14571</strain>
    </source>
</reference>
<feature type="signal peptide" evidence="2">
    <location>
        <begin position="1"/>
        <end position="20"/>
    </location>
</feature>
<feature type="chain" id="PRO_5044711550" description="MlpB protein" evidence="2">
    <location>
        <begin position="21"/>
        <end position="143"/>
    </location>
</feature>
<evidence type="ECO:0008006" key="9">
    <source>
        <dbReference type="Google" id="ProtNLM"/>
    </source>
</evidence>
<feature type="region of interest" description="Disordered" evidence="1">
    <location>
        <begin position="28"/>
        <end position="50"/>
    </location>
</feature>
<evidence type="ECO:0000313" key="5">
    <source>
        <dbReference type="EMBL" id="TYO84751.1"/>
    </source>
</evidence>
<dbReference type="EMBL" id="LNOI01000004">
    <property type="protein sequence ID" value="KUY17245.1"/>
    <property type="molecule type" value="Genomic_DNA"/>
</dbReference>
<reference evidence="3 6" key="1">
    <citation type="submission" date="2015-11" db="EMBL/GenBank/DDBJ databases">
        <authorList>
            <person name="Nicholson A.C."/>
            <person name="Humrighouse B.W."/>
            <person name="Graziano J."/>
            <person name="Lasker B."/>
            <person name="Whitney A.M."/>
            <person name="Mcquiston J.R."/>
        </authorList>
    </citation>
    <scope>NUCLEOTIDE SEQUENCE [LARGE SCALE GENOMIC DNA]</scope>
    <source>
        <strain evidence="3 6">G4071</strain>
    </source>
</reference>
<organism evidence="4 8">
    <name type="scientific">Elizabethkingia miricola</name>
    <name type="common">Chryseobacterium miricola</name>
    <dbReference type="NCBI Taxonomy" id="172045"/>
    <lineage>
        <taxon>Bacteria</taxon>
        <taxon>Pseudomonadati</taxon>
        <taxon>Bacteroidota</taxon>
        <taxon>Flavobacteriia</taxon>
        <taxon>Flavobacteriales</taxon>
        <taxon>Weeksellaceae</taxon>
        <taxon>Elizabethkingia</taxon>
    </lineage>
</organism>
<comment type="caution">
    <text evidence="4">The sequence shown here is derived from an EMBL/GenBank/DDBJ whole genome shotgun (WGS) entry which is preliminary data.</text>
</comment>
<sequence length="143" mass="16068">MKTTLRNTSLIIFSSVILYACNTDKPKNETQTQTMADQMKATSSDGKYAKGDKVPNETVCMVNDAYMGKKQIEVPHDGKTYYGCCEMCVERIPKDKSVRETTDPFSGEKIDKANAYIVMVGDNGEVAYFKNEENYKKFVAQNS</sequence>
<evidence type="ECO:0000313" key="7">
    <source>
        <dbReference type="Proteomes" id="UP000324513"/>
    </source>
</evidence>
<dbReference type="Proteomes" id="UP001239265">
    <property type="component" value="Unassembled WGS sequence"/>
</dbReference>
<dbReference type="RefSeq" id="WP_059345227.1">
    <property type="nucleotide sequence ID" value="NZ_CP040516.1"/>
</dbReference>
<evidence type="ECO:0000313" key="3">
    <source>
        <dbReference type="EMBL" id="KUY17245.1"/>
    </source>
</evidence>
<dbReference type="Proteomes" id="UP000324513">
    <property type="component" value="Unassembled WGS sequence"/>
</dbReference>
<dbReference type="AlphaFoldDB" id="A0AAP1G4F8"/>